<dbReference type="SUPFAM" id="SSF53850">
    <property type="entry name" value="Periplasmic binding protein-like II"/>
    <property type="match status" value="1"/>
</dbReference>
<dbReference type="Proteomes" id="UP001595947">
    <property type="component" value="Unassembled WGS sequence"/>
</dbReference>
<dbReference type="PROSITE" id="PS51318">
    <property type="entry name" value="TAT"/>
    <property type="match status" value="1"/>
</dbReference>
<dbReference type="RefSeq" id="WP_378036773.1">
    <property type="nucleotide sequence ID" value="NZ_JBHSIV010000013.1"/>
</dbReference>
<dbReference type="NCBIfam" id="TIGR02122">
    <property type="entry name" value="TRAP_TAXI"/>
    <property type="match status" value="1"/>
</dbReference>
<accession>A0ABV9YKP4</accession>
<sequence>MTTRTPSRRTVLGAGGALALGAGIGLGAAGCAGDADGVPIALASGTPAGVYHRLGAALVDLWGTDLGARTSLLDSQGSVDNVGMLAAGLADVAFCAVDVAADGAVDGARPERPLQALARMHDDAVHVVVPASSDVRRLADLRGRRVSVGAPNSGVLVIAPRLLATVGLSPESGLVASMLGLGDSVAALRAGVIDAFFWSGGVPTAGVEDLARSVPLRLLDLTGEVDALRRVYPVYDVTTVPARAYGIGDPVTTVSVRNVLVVTAAMETTTARGLTRVLLDRVPALAAADPAGRSVDPRTAIGTQPVPLHAGAAEAYRAAKPS</sequence>
<reference evidence="2" key="1">
    <citation type="journal article" date="2019" name="Int. J. Syst. Evol. Microbiol.">
        <title>The Global Catalogue of Microorganisms (GCM) 10K type strain sequencing project: providing services to taxonomists for standard genome sequencing and annotation.</title>
        <authorList>
            <consortium name="The Broad Institute Genomics Platform"/>
            <consortium name="The Broad Institute Genome Sequencing Center for Infectious Disease"/>
            <person name="Wu L."/>
            <person name="Ma J."/>
        </authorList>
    </citation>
    <scope>NUCLEOTIDE SEQUENCE [LARGE SCALE GENOMIC DNA]</scope>
    <source>
        <strain evidence="2">CGMCC 4.7093</strain>
    </source>
</reference>
<evidence type="ECO:0000313" key="1">
    <source>
        <dbReference type="EMBL" id="MFC5063425.1"/>
    </source>
</evidence>
<gene>
    <name evidence="1" type="ORF">ACFPBZ_14485</name>
</gene>
<organism evidence="1 2">
    <name type="scientific">Actinomycetospora atypica</name>
    <dbReference type="NCBI Taxonomy" id="1290095"/>
    <lineage>
        <taxon>Bacteria</taxon>
        <taxon>Bacillati</taxon>
        <taxon>Actinomycetota</taxon>
        <taxon>Actinomycetes</taxon>
        <taxon>Pseudonocardiales</taxon>
        <taxon>Pseudonocardiaceae</taxon>
        <taxon>Actinomycetospora</taxon>
    </lineage>
</organism>
<dbReference type="EMBL" id="JBHSIV010000013">
    <property type="protein sequence ID" value="MFC5063425.1"/>
    <property type="molecule type" value="Genomic_DNA"/>
</dbReference>
<dbReference type="PANTHER" id="PTHR42941:SF1">
    <property type="entry name" value="SLL1037 PROTEIN"/>
    <property type="match status" value="1"/>
</dbReference>
<dbReference type="Pfam" id="PF16868">
    <property type="entry name" value="NMT1_3"/>
    <property type="match status" value="1"/>
</dbReference>
<dbReference type="PROSITE" id="PS51257">
    <property type="entry name" value="PROKAR_LIPOPROTEIN"/>
    <property type="match status" value="1"/>
</dbReference>
<evidence type="ECO:0000313" key="2">
    <source>
        <dbReference type="Proteomes" id="UP001595947"/>
    </source>
</evidence>
<dbReference type="PANTHER" id="PTHR42941">
    <property type="entry name" value="SLL1037 PROTEIN"/>
    <property type="match status" value="1"/>
</dbReference>
<name>A0ABV9YKP4_9PSEU</name>
<dbReference type="InterPro" id="IPR006311">
    <property type="entry name" value="TAT_signal"/>
</dbReference>
<comment type="caution">
    <text evidence="1">The sequence shown here is derived from an EMBL/GenBank/DDBJ whole genome shotgun (WGS) entry which is preliminary data.</text>
</comment>
<dbReference type="Gene3D" id="3.40.190.10">
    <property type="entry name" value="Periplasmic binding protein-like II"/>
    <property type="match status" value="2"/>
</dbReference>
<keyword evidence="2" id="KW-1185">Reference proteome</keyword>
<protein>
    <submittedName>
        <fullName evidence="1">TAXI family TRAP transporter solute-binding subunit</fullName>
    </submittedName>
</protein>
<proteinExistence type="predicted"/>
<dbReference type="InterPro" id="IPR011852">
    <property type="entry name" value="TRAP_TAXI"/>
</dbReference>